<accession>A0A1I0CIB6</accession>
<dbReference type="InterPro" id="IPR002798">
    <property type="entry name" value="SpoIIM-like"/>
</dbReference>
<dbReference type="Pfam" id="PF01944">
    <property type="entry name" value="SpoIIM"/>
    <property type="match status" value="1"/>
</dbReference>
<dbReference type="PANTHER" id="PTHR35337:SF1">
    <property type="entry name" value="SLR1478 PROTEIN"/>
    <property type="match status" value="1"/>
</dbReference>
<reference evidence="3" key="1">
    <citation type="submission" date="2016-10" db="EMBL/GenBank/DDBJ databases">
        <authorList>
            <person name="Varghese N."/>
            <person name="Submissions S."/>
        </authorList>
    </citation>
    <scope>NUCLEOTIDE SEQUENCE [LARGE SCALE GENOMIC DNA]</scope>
    <source>
        <strain evidence="3">DSM 13577</strain>
    </source>
</reference>
<dbReference type="PANTHER" id="PTHR35337">
    <property type="entry name" value="SLR1478 PROTEIN"/>
    <property type="match status" value="1"/>
</dbReference>
<evidence type="ECO:0000313" key="3">
    <source>
        <dbReference type="Proteomes" id="UP000243819"/>
    </source>
</evidence>
<dbReference type="RefSeq" id="WP_177159797.1">
    <property type="nucleotide sequence ID" value="NZ_FOIF01000075.1"/>
</dbReference>
<dbReference type="Proteomes" id="UP000243819">
    <property type="component" value="Unassembled WGS sequence"/>
</dbReference>
<dbReference type="AlphaFoldDB" id="A0A1I0CIB6"/>
<feature type="transmembrane region" description="Helical" evidence="1">
    <location>
        <begin position="58"/>
        <end position="78"/>
    </location>
</feature>
<sequence length="174" mass="19619">MKNLLFEVIKRYKFYIGLSTVIYLVSIIIGLVLGMNVNLSTVEVYFNFWDIFLNNLKVGLLIIFIGLITVGIGGLFIIGYNGFYLGYILSSAIRVHGLNAIITAIAPHFLPEMMATFLCCALGFESRSWIEKKLINSKTNHFKTEEYKIILVTFIVSLVLYAVAALIETNISYL</sequence>
<evidence type="ECO:0000313" key="2">
    <source>
        <dbReference type="EMBL" id="SET19161.1"/>
    </source>
</evidence>
<feature type="transmembrane region" description="Helical" evidence="1">
    <location>
        <begin position="150"/>
        <end position="167"/>
    </location>
</feature>
<protein>
    <submittedName>
        <fullName evidence="2">Stage II sporulation protein M</fullName>
    </submittedName>
</protein>
<feature type="transmembrane region" description="Helical" evidence="1">
    <location>
        <begin position="12"/>
        <end position="38"/>
    </location>
</feature>
<gene>
    <name evidence="2" type="ORF">SAMN03080614_10757</name>
</gene>
<proteinExistence type="predicted"/>
<keyword evidence="3" id="KW-1185">Reference proteome</keyword>
<keyword evidence="1" id="KW-1133">Transmembrane helix</keyword>
<keyword evidence="1" id="KW-0812">Transmembrane</keyword>
<dbReference type="STRING" id="1120990.SAMN03080614_10757"/>
<evidence type="ECO:0000256" key="1">
    <source>
        <dbReference type="SAM" id="Phobius"/>
    </source>
</evidence>
<dbReference type="EMBL" id="FOIF01000075">
    <property type="protein sequence ID" value="SET19161.1"/>
    <property type="molecule type" value="Genomic_DNA"/>
</dbReference>
<name>A0A1I0CIB6_9FIRM</name>
<keyword evidence="1" id="KW-0472">Membrane</keyword>
<organism evidence="2 3">
    <name type="scientific">Anaerobranca gottschalkii DSM 13577</name>
    <dbReference type="NCBI Taxonomy" id="1120990"/>
    <lineage>
        <taxon>Bacteria</taxon>
        <taxon>Bacillati</taxon>
        <taxon>Bacillota</taxon>
        <taxon>Clostridia</taxon>
        <taxon>Eubacteriales</taxon>
        <taxon>Proteinivoracaceae</taxon>
        <taxon>Anaerobranca</taxon>
    </lineage>
</organism>